<sequence length="503" mass="57066">MTHEPHKDTIGTTAFLNMVLRKEADFEWSNRKYTLDDAYWTYHGKFPIVICVYAGWCGLSDADTWSSGETYRVHKCVNQRRVIAKEYGKKDQQLYSIPVDYPVNFQLLDNKGKFGKPVPLTQLLESHKLPIQVRFDTETSRPFYLGRFTDKMVPLDKMTITLTDIVSQRYFVTNPIYKCIMDPENIAIIPLNAEIEVNVAVGFKGQTKQDDFTAYMKVLDEVVQHINFDSFNGQKDIMMVRDKQDILDEKSTQAQRPENIYECLEYVKLPGFSRPYEYTNIIPSTEHNYKSEARPKSMQSSAMVTELTKLMLRKEEDQPIVTSGPSIPPRSPGQITPGPPPPTRPKPSFKIKKDSDTKRTSEVVKVDQVAEKTTAVSPQPESHVPKSPASSASSITYTKTQSDNSKQGAIGQTYGPDEPIPIDQVPRNLSPLTVEQVGHCLQQLKLGKYKNVFAENLIDGKLMMSLDPDMLGSEFKMGKIEVLRQNQFIKDGWRPKGTTSTTL</sequence>
<organism evidence="3 4">
    <name type="scientific">Owenia fusiformis</name>
    <name type="common">Polychaete worm</name>
    <dbReference type="NCBI Taxonomy" id="6347"/>
    <lineage>
        <taxon>Eukaryota</taxon>
        <taxon>Metazoa</taxon>
        <taxon>Spiralia</taxon>
        <taxon>Lophotrochozoa</taxon>
        <taxon>Annelida</taxon>
        <taxon>Polychaeta</taxon>
        <taxon>Sedentaria</taxon>
        <taxon>Canalipalpata</taxon>
        <taxon>Sabellida</taxon>
        <taxon>Oweniida</taxon>
        <taxon>Oweniidae</taxon>
        <taxon>Owenia</taxon>
    </lineage>
</organism>
<keyword evidence="4" id="KW-1185">Reference proteome</keyword>
<protein>
    <recommendedName>
        <fullName evidence="2">SAM domain-containing protein</fullName>
    </recommendedName>
</protein>
<dbReference type="OrthoDB" id="6077228at2759"/>
<feature type="compositionally biased region" description="Basic and acidic residues" evidence="1">
    <location>
        <begin position="351"/>
        <end position="370"/>
    </location>
</feature>
<dbReference type="InterPro" id="IPR052281">
    <property type="entry name" value="GAREM"/>
</dbReference>
<reference evidence="3" key="1">
    <citation type="submission" date="2022-03" db="EMBL/GenBank/DDBJ databases">
        <authorList>
            <person name="Martin C."/>
        </authorList>
    </citation>
    <scope>NUCLEOTIDE SEQUENCE</scope>
</reference>
<gene>
    <name evidence="3" type="ORF">OFUS_LOCUS26292</name>
</gene>
<evidence type="ECO:0000313" key="3">
    <source>
        <dbReference type="EMBL" id="CAH1802635.1"/>
    </source>
</evidence>
<feature type="domain" description="SAM" evidence="2">
    <location>
        <begin position="433"/>
        <end position="471"/>
    </location>
</feature>
<dbReference type="InterPro" id="IPR013761">
    <property type="entry name" value="SAM/pointed_sf"/>
</dbReference>
<evidence type="ECO:0000313" key="4">
    <source>
        <dbReference type="Proteomes" id="UP000749559"/>
    </source>
</evidence>
<dbReference type="PANTHER" id="PTHR14454">
    <property type="entry name" value="GRB2-ASSOCIATED AND REGULATOR OF MAPK PROTEIN FAMILY MEMBER"/>
    <property type="match status" value="1"/>
</dbReference>
<feature type="compositionally biased region" description="Polar residues" evidence="1">
    <location>
        <begin position="388"/>
        <end position="407"/>
    </location>
</feature>
<dbReference type="SUPFAM" id="SSF47769">
    <property type="entry name" value="SAM/Pointed domain"/>
    <property type="match status" value="1"/>
</dbReference>
<feature type="region of interest" description="Disordered" evidence="1">
    <location>
        <begin position="313"/>
        <end position="421"/>
    </location>
</feature>
<accession>A0A8S4QA61</accession>
<dbReference type="Proteomes" id="UP000749559">
    <property type="component" value="Unassembled WGS sequence"/>
</dbReference>
<dbReference type="Pfam" id="PF00536">
    <property type="entry name" value="SAM_1"/>
    <property type="match status" value="1"/>
</dbReference>
<dbReference type="InterPro" id="IPR001660">
    <property type="entry name" value="SAM"/>
</dbReference>
<evidence type="ECO:0000256" key="1">
    <source>
        <dbReference type="SAM" id="MobiDB-lite"/>
    </source>
</evidence>
<feature type="compositionally biased region" description="Pro residues" evidence="1">
    <location>
        <begin position="326"/>
        <end position="345"/>
    </location>
</feature>
<dbReference type="PANTHER" id="PTHR14454:SF11">
    <property type="entry name" value="SERRANO, ISOFORM F"/>
    <property type="match status" value="1"/>
</dbReference>
<name>A0A8S4QA61_OWEFU</name>
<dbReference type="AlphaFoldDB" id="A0A8S4QA61"/>
<comment type="caution">
    <text evidence="3">The sequence shown here is derived from an EMBL/GenBank/DDBJ whole genome shotgun (WGS) entry which is preliminary data.</text>
</comment>
<proteinExistence type="predicted"/>
<dbReference type="Gene3D" id="1.10.150.50">
    <property type="entry name" value="Transcription Factor, Ets-1"/>
    <property type="match status" value="1"/>
</dbReference>
<evidence type="ECO:0000259" key="2">
    <source>
        <dbReference type="Pfam" id="PF00536"/>
    </source>
</evidence>
<dbReference type="EMBL" id="CAIIXF020000012">
    <property type="protein sequence ID" value="CAH1802635.1"/>
    <property type="molecule type" value="Genomic_DNA"/>
</dbReference>